<reference evidence="2 3" key="1">
    <citation type="submission" date="2019-02" db="EMBL/GenBank/DDBJ databases">
        <authorList>
            <person name="Khodamoradi S."/>
            <person name="Hahnke R.L."/>
            <person name="Kaempfer P."/>
            <person name="Schumann P."/>
            <person name="Rohde M."/>
            <person name="Steinert M."/>
            <person name="Luzhetskyy A."/>
            <person name="Wink J."/>
            <person name="Ruckert C."/>
        </authorList>
    </citation>
    <scope>NUCLEOTIDE SEQUENCE [LARGE SCALE GENOMIC DNA]</scope>
    <source>
        <strain evidence="2 3">M2</strain>
    </source>
</reference>
<dbReference type="PANTHER" id="PTHR37017">
    <property type="entry name" value="AB HYDROLASE-1 DOMAIN-CONTAINING PROTEIN-RELATED"/>
    <property type="match status" value="1"/>
</dbReference>
<dbReference type="InterPro" id="IPR029058">
    <property type="entry name" value="AB_hydrolase_fold"/>
</dbReference>
<sequence>MVAPRGRDYRGSMADFVLVPGAWLGAWAWDEVVPRLRTAGHGVHPVTLTGLVGEDDGRADGEHDAVGLETHVQDVVRAVEDRGLKEAVLVGHSYSGIPVAMAAERIGARLARLVLVDAEIPVEGRSFANSLWDGGGMAAAAIRHNGGFWAPLIAEDFEGQGLSQQQVERIVAGSVPHPGASLTEPASLARSLSELPATYVKCLLDGPEPRTEVAELLQGERWDLVEMHTGHWPMFSRPQELARVLMETTGARS</sequence>
<dbReference type="PANTHER" id="PTHR37017:SF11">
    <property type="entry name" value="ESTERASE_LIPASE_THIOESTERASE DOMAIN-CONTAINING PROTEIN"/>
    <property type="match status" value="1"/>
</dbReference>
<keyword evidence="2" id="KW-0378">Hydrolase</keyword>
<evidence type="ECO:0000259" key="1">
    <source>
        <dbReference type="Pfam" id="PF12697"/>
    </source>
</evidence>
<dbReference type="Pfam" id="PF12697">
    <property type="entry name" value="Abhydrolase_6"/>
    <property type="match status" value="1"/>
</dbReference>
<dbReference type="Gene3D" id="3.40.50.1820">
    <property type="entry name" value="alpha/beta hydrolase"/>
    <property type="match status" value="1"/>
</dbReference>
<accession>A0A4V0ZJ40</accession>
<dbReference type="EMBL" id="CP036455">
    <property type="protein sequence ID" value="QBI52152.1"/>
    <property type="molecule type" value="Genomic_DNA"/>
</dbReference>
<dbReference type="Proteomes" id="UP000292235">
    <property type="component" value="Chromosome"/>
</dbReference>
<gene>
    <name evidence="2" type="ORF">EKD16_01675</name>
</gene>
<evidence type="ECO:0000313" key="2">
    <source>
        <dbReference type="EMBL" id="QBI52152.1"/>
    </source>
</evidence>
<dbReference type="InterPro" id="IPR000073">
    <property type="entry name" value="AB_hydrolase_1"/>
</dbReference>
<proteinExistence type="predicted"/>
<dbReference type="KEGG" id="strr:EKD16_01675"/>
<dbReference type="SUPFAM" id="SSF53474">
    <property type="entry name" value="alpha/beta-Hydrolases"/>
    <property type="match status" value="1"/>
</dbReference>
<dbReference type="InterPro" id="IPR052897">
    <property type="entry name" value="Sec-Metab_Biosynth_Hydrolase"/>
</dbReference>
<protein>
    <submittedName>
        <fullName evidence="2">Alpha/beta hydrolase family protein</fullName>
    </submittedName>
</protein>
<feature type="domain" description="AB hydrolase-1" evidence="1">
    <location>
        <begin position="16"/>
        <end position="243"/>
    </location>
</feature>
<name>A0A4V0ZJ40_9ACTN</name>
<dbReference type="GO" id="GO:0016787">
    <property type="term" value="F:hydrolase activity"/>
    <property type="evidence" value="ECO:0007669"/>
    <property type="project" value="UniProtKB-KW"/>
</dbReference>
<organism evidence="2 3">
    <name type="scientific">Streptomonospora litoralis</name>
    <dbReference type="NCBI Taxonomy" id="2498135"/>
    <lineage>
        <taxon>Bacteria</taxon>
        <taxon>Bacillati</taxon>
        <taxon>Actinomycetota</taxon>
        <taxon>Actinomycetes</taxon>
        <taxon>Streptosporangiales</taxon>
        <taxon>Nocardiopsidaceae</taxon>
        <taxon>Streptomonospora</taxon>
    </lineage>
</organism>
<dbReference type="AlphaFoldDB" id="A0A4V0ZJ40"/>
<keyword evidence="3" id="KW-1185">Reference proteome</keyword>
<evidence type="ECO:0000313" key="3">
    <source>
        <dbReference type="Proteomes" id="UP000292235"/>
    </source>
</evidence>